<name>A0A9W9PJE5_9EURO</name>
<comment type="caution">
    <text evidence="1">The sequence shown here is derived from an EMBL/GenBank/DDBJ whole genome shotgun (WGS) entry which is preliminary data.</text>
</comment>
<reference evidence="1" key="2">
    <citation type="journal article" date="2023" name="IMA Fungus">
        <title>Comparative genomic study of the Penicillium genus elucidates a diverse pangenome and 15 lateral gene transfer events.</title>
        <authorList>
            <person name="Petersen C."/>
            <person name="Sorensen T."/>
            <person name="Nielsen M.R."/>
            <person name="Sondergaard T.E."/>
            <person name="Sorensen J.L."/>
            <person name="Fitzpatrick D.A."/>
            <person name="Frisvad J.C."/>
            <person name="Nielsen K.L."/>
        </authorList>
    </citation>
    <scope>NUCLEOTIDE SEQUENCE</scope>
    <source>
        <strain evidence="1">IBT 19713</strain>
    </source>
</reference>
<organism evidence="1 2">
    <name type="scientific">Penicillium chermesinum</name>
    <dbReference type="NCBI Taxonomy" id="63820"/>
    <lineage>
        <taxon>Eukaryota</taxon>
        <taxon>Fungi</taxon>
        <taxon>Dikarya</taxon>
        <taxon>Ascomycota</taxon>
        <taxon>Pezizomycotina</taxon>
        <taxon>Eurotiomycetes</taxon>
        <taxon>Eurotiomycetidae</taxon>
        <taxon>Eurotiales</taxon>
        <taxon>Aspergillaceae</taxon>
        <taxon>Penicillium</taxon>
    </lineage>
</organism>
<sequence>MSVAPSRSLQASALTFVVLSVGHTVCLLLKQWSLAANQVQRCTNASTNSLGGRDWNADKAFKALKGQRSWACGTVGWYQGSAFFLLTSILHYQWSRNPQALADPLNKTMAGIVNLLLLVSSAWYAKHGIKENAWAVGLSALLQGYAVFKA</sequence>
<dbReference type="EMBL" id="JAPQKS010000002">
    <property type="protein sequence ID" value="KAJ5247046.1"/>
    <property type="molecule type" value="Genomic_DNA"/>
</dbReference>
<keyword evidence="2" id="KW-1185">Reference proteome</keyword>
<evidence type="ECO:0000313" key="2">
    <source>
        <dbReference type="Proteomes" id="UP001150941"/>
    </source>
</evidence>
<dbReference type="GeneID" id="83198629"/>
<evidence type="ECO:0000313" key="1">
    <source>
        <dbReference type="EMBL" id="KAJ5247046.1"/>
    </source>
</evidence>
<gene>
    <name evidence="1" type="ORF">N7468_002029</name>
</gene>
<reference evidence="1" key="1">
    <citation type="submission" date="2022-11" db="EMBL/GenBank/DDBJ databases">
        <authorList>
            <person name="Petersen C."/>
        </authorList>
    </citation>
    <scope>NUCLEOTIDE SEQUENCE</scope>
    <source>
        <strain evidence="1">IBT 19713</strain>
    </source>
</reference>
<dbReference type="OrthoDB" id="5399817at2759"/>
<dbReference type="Proteomes" id="UP001150941">
    <property type="component" value="Unassembled WGS sequence"/>
</dbReference>
<protein>
    <submittedName>
        <fullName evidence="1">Uncharacterized protein</fullName>
    </submittedName>
</protein>
<dbReference type="AlphaFoldDB" id="A0A9W9PJE5"/>
<accession>A0A9W9PJE5</accession>
<proteinExistence type="predicted"/>
<dbReference type="RefSeq" id="XP_058334467.1">
    <property type="nucleotide sequence ID" value="XM_058471326.1"/>
</dbReference>